<reference evidence="1 2" key="1">
    <citation type="submission" date="2019-09" db="EMBL/GenBank/DDBJ databases">
        <authorList>
            <person name="Chandra G."/>
            <person name="Truman W A."/>
        </authorList>
    </citation>
    <scope>NUCLEOTIDE SEQUENCE [LARGE SCALE GENOMIC DNA]</scope>
    <source>
        <strain evidence="1">PS685</strain>
    </source>
</reference>
<accession>A0A5E6ZF49</accession>
<gene>
    <name evidence="1" type="ORF">PS685_04318</name>
</gene>
<protein>
    <submittedName>
        <fullName evidence="1">Uncharacterized protein</fullName>
    </submittedName>
</protein>
<proteinExistence type="predicted"/>
<organism evidence="1 2">
    <name type="scientific">Pseudomonas fluorescens</name>
    <dbReference type="NCBI Taxonomy" id="294"/>
    <lineage>
        <taxon>Bacteria</taxon>
        <taxon>Pseudomonadati</taxon>
        <taxon>Pseudomonadota</taxon>
        <taxon>Gammaproteobacteria</taxon>
        <taxon>Pseudomonadales</taxon>
        <taxon>Pseudomonadaceae</taxon>
        <taxon>Pseudomonas</taxon>
    </lineage>
</organism>
<dbReference type="EMBL" id="CABVHO010000083">
    <property type="protein sequence ID" value="VVN63384.1"/>
    <property type="molecule type" value="Genomic_DNA"/>
</dbReference>
<evidence type="ECO:0000313" key="2">
    <source>
        <dbReference type="Proteomes" id="UP000326437"/>
    </source>
</evidence>
<dbReference type="AlphaFoldDB" id="A0A5E6ZF49"/>
<evidence type="ECO:0000313" key="1">
    <source>
        <dbReference type="EMBL" id="VVN63384.1"/>
    </source>
</evidence>
<name>A0A5E6ZF49_PSEFL</name>
<dbReference type="Proteomes" id="UP000326437">
    <property type="component" value="Unassembled WGS sequence"/>
</dbReference>
<sequence>MQILLGHLVEAIGAAQQVVGELEVDRAFGRQQAAAAGLFRLDGLLGHGLLRLGQALLIDQGLQVLDFLVLARGFFQQQVVLAAAQILQQAVASQFLAAQGNQCVKRGGFGVELVALIGGKQLAIVASCFQGGVDLLDTGLAVADLGLGPLGSGLRGNALAVGDSQGFLQLALLRGAFRQQLFQLLHGQLAVALGYGYGFAGLDFGQFALVFGSLARGIVDLLFDVVQALFVIGFAVEQGQGLLEHRLQGFLVGVRQFALGNFVQALLHRFGGRRVGSLKRADTKAQAEQDGGDERAQSWHRYRSDKGGKLEFRGTAPGPVHFLRGI</sequence>